<accession>A0A164ZTW0</accession>
<evidence type="ECO:0000313" key="2">
    <source>
        <dbReference type="Proteomes" id="UP000076858"/>
    </source>
</evidence>
<protein>
    <submittedName>
        <fullName evidence="1">Uncharacterized protein</fullName>
    </submittedName>
</protein>
<organism evidence="1 2">
    <name type="scientific">Daphnia magna</name>
    <dbReference type="NCBI Taxonomy" id="35525"/>
    <lineage>
        <taxon>Eukaryota</taxon>
        <taxon>Metazoa</taxon>
        <taxon>Ecdysozoa</taxon>
        <taxon>Arthropoda</taxon>
        <taxon>Crustacea</taxon>
        <taxon>Branchiopoda</taxon>
        <taxon>Diplostraca</taxon>
        <taxon>Cladocera</taxon>
        <taxon>Anomopoda</taxon>
        <taxon>Daphniidae</taxon>
        <taxon>Daphnia</taxon>
    </lineage>
</organism>
<keyword evidence="2" id="KW-1185">Reference proteome</keyword>
<reference evidence="1 2" key="1">
    <citation type="submission" date="2016-03" db="EMBL/GenBank/DDBJ databases">
        <title>EvidentialGene: Evidence-directed Construction of Genes on Genomes.</title>
        <authorList>
            <person name="Gilbert D.G."/>
            <person name="Choi J.-H."/>
            <person name="Mockaitis K."/>
            <person name="Colbourne J."/>
            <person name="Pfrender M."/>
        </authorList>
    </citation>
    <scope>NUCLEOTIDE SEQUENCE [LARGE SCALE GENOMIC DNA]</scope>
    <source>
        <strain evidence="1 2">Xinb3</strain>
        <tissue evidence="1">Complete organism</tissue>
    </source>
</reference>
<dbReference type="Proteomes" id="UP000076858">
    <property type="component" value="Unassembled WGS sequence"/>
</dbReference>
<dbReference type="EMBL" id="LRGB01000687">
    <property type="protein sequence ID" value="KZS16756.1"/>
    <property type="molecule type" value="Genomic_DNA"/>
</dbReference>
<name>A0A164ZTW0_9CRUS</name>
<sequence length="135" mass="14755">MLLYRVEVTPLVLLPVQTTVHSLPGGYSSPSTVGVVRSSIVGERARNSGRNKLMSSQSDEEGRPEQKIYFAQLGQLISSIANQLRPPVLTTTTITRTNTRTTTTTTFSTASFFVMSCTPSPFPFSVCPAKRFHAD</sequence>
<proteinExistence type="predicted"/>
<dbReference type="OrthoDB" id="6371021at2759"/>
<gene>
    <name evidence="1" type="ORF">APZ42_017362</name>
</gene>
<comment type="caution">
    <text evidence="1">The sequence shown here is derived from an EMBL/GenBank/DDBJ whole genome shotgun (WGS) entry which is preliminary data.</text>
</comment>
<dbReference type="AlphaFoldDB" id="A0A164ZTW0"/>
<evidence type="ECO:0000313" key="1">
    <source>
        <dbReference type="EMBL" id="KZS16756.1"/>
    </source>
</evidence>